<dbReference type="Pfam" id="PF24378">
    <property type="entry name" value="DUF7534"/>
    <property type="match status" value="1"/>
</dbReference>
<keyword evidence="3" id="KW-1185">Reference proteome</keyword>
<protein>
    <submittedName>
        <fullName evidence="2">Uncharacterized protein</fullName>
    </submittedName>
</protein>
<reference evidence="3" key="1">
    <citation type="submission" date="2016-10" db="EMBL/GenBank/DDBJ databases">
        <authorList>
            <person name="Varghese N."/>
            <person name="Submissions S."/>
        </authorList>
    </citation>
    <scope>NUCLEOTIDE SEQUENCE [LARGE SCALE GENOMIC DNA]</scope>
    <source>
        <strain evidence="3">CGMCC 1.10118</strain>
    </source>
</reference>
<evidence type="ECO:0000256" key="1">
    <source>
        <dbReference type="SAM" id="Phobius"/>
    </source>
</evidence>
<dbReference type="InterPro" id="IPR055956">
    <property type="entry name" value="DUF7534"/>
</dbReference>
<dbReference type="AlphaFoldDB" id="A0A1H3JUS8"/>
<keyword evidence="1" id="KW-0812">Transmembrane</keyword>
<dbReference type="Proteomes" id="UP000199170">
    <property type="component" value="Unassembled WGS sequence"/>
</dbReference>
<accession>A0A1H3JUS8</accession>
<dbReference type="EMBL" id="FNPB01000015">
    <property type="protein sequence ID" value="SDY43024.1"/>
    <property type="molecule type" value="Genomic_DNA"/>
</dbReference>
<sequence>MRLSNRSTFVVLESALIIGGFTVAAQVSPPDAASQIRGTLLILVLTLPLSYWFAYRRT</sequence>
<evidence type="ECO:0000313" key="3">
    <source>
        <dbReference type="Proteomes" id="UP000199170"/>
    </source>
</evidence>
<keyword evidence="1" id="KW-0472">Membrane</keyword>
<evidence type="ECO:0000313" key="2">
    <source>
        <dbReference type="EMBL" id="SDY43024.1"/>
    </source>
</evidence>
<keyword evidence="1" id="KW-1133">Transmembrane helix</keyword>
<feature type="transmembrane region" description="Helical" evidence="1">
    <location>
        <begin position="34"/>
        <end position="54"/>
    </location>
</feature>
<organism evidence="2 3">
    <name type="scientific">Halobellus clavatus</name>
    <dbReference type="NCBI Taxonomy" id="660517"/>
    <lineage>
        <taxon>Archaea</taxon>
        <taxon>Methanobacteriati</taxon>
        <taxon>Methanobacteriota</taxon>
        <taxon>Stenosarchaea group</taxon>
        <taxon>Halobacteria</taxon>
        <taxon>Halobacteriales</taxon>
        <taxon>Haloferacaceae</taxon>
        <taxon>Halobellus</taxon>
    </lineage>
</organism>
<gene>
    <name evidence="2" type="ORF">SAMN04487946_11537</name>
</gene>
<dbReference type="RefSeq" id="WP_175454685.1">
    <property type="nucleotide sequence ID" value="NZ_FNPB01000015.1"/>
</dbReference>
<proteinExistence type="predicted"/>
<dbReference type="OrthoDB" id="346398at2157"/>
<name>A0A1H3JUS8_9EURY</name>